<evidence type="ECO:0000313" key="2">
    <source>
        <dbReference type="Proteomes" id="UP000819052"/>
    </source>
</evidence>
<evidence type="ECO:0008006" key="3">
    <source>
        <dbReference type="Google" id="ProtNLM"/>
    </source>
</evidence>
<organism evidence="1 2">
    <name type="scientific">Massilia aquatica</name>
    <dbReference type="NCBI Taxonomy" id="2609000"/>
    <lineage>
        <taxon>Bacteria</taxon>
        <taxon>Pseudomonadati</taxon>
        <taxon>Pseudomonadota</taxon>
        <taxon>Betaproteobacteria</taxon>
        <taxon>Burkholderiales</taxon>
        <taxon>Oxalobacteraceae</taxon>
        <taxon>Telluria group</taxon>
        <taxon>Massilia</taxon>
    </lineage>
</organism>
<dbReference type="RefSeq" id="WP_167074898.1">
    <property type="nucleotide sequence ID" value="NZ_VVIW01000002.1"/>
</dbReference>
<sequence length="151" mass="16489">MSNACNVHVAVRFVSLYEDQAAEVAGQLDLPTENILGLAAHECRHGIGRFAVEGNSFFSMRSPASYEIGTMTAKGDAKVKLAKFASFEMAAKSFKDRWGEGVRGKKDAGEFSRTLVTIGFNTGKSSNGGTDNYAKILENIIRMVKVRMQCR</sequence>
<proteinExistence type="predicted"/>
<comment type="caution">
    <text evidence="1">The sequence shown here is derived from an EMBL/GenBank/DDBJ whole genome shotgun (WGS) entry which is preliminary data.</text>
</comment>
<dbReference type="Gene3D" id="1.10.530.10">
    <property type="match status" value="1"/>
</dbReference>
<gene>
    <name evidence="1" type="ORF">F1609_03875</name>
</gene>
<protein>
    <recommendedName>
        <fullName evidence="3">Mannosyl-glycoprotein endo-beta-N-acetylglucosamidase-like domain-containing protein</fullName>
    </recommendedName>
</protein>
<accession>A0ABX0LZB7</accession>
<name>A0ABX0LZB7_9BURK</name>
<keyword evidence="2" id="KW-1185">Reference proteome</keyword>
<dbReference type="EMBL" id="VVIW01000002">
    <property type="protein sequence ID" value="NHZ39309.1"/>
    <property type="molecule type" value="Genomic_DNA"/>
</dbReference>
<dbReference type="Proteomes" id="UP000819052">
    <property type="component" value="Unassembled WGS sequence"/>
</dbReference>
<reference evidence="1 2" key="1">
    <citation type="submission" date="2019-09" db="EMBL/GenBank/DDBJ databases">
        <title>Taxonomy of Antarctic Massilia spp.: description of Massilia rubra sp. nov., Massilia aquatica sp. nov., Massilia mucilaginosa sp. nov., Massilia frigida sp. nov. isolated from streams, lakes and regoliths.</title>
        <authorList>
            <person name="Holochova P."/>
            <person name="Sedlacek I."/>
            <person name="Kralova S."/>
            <person name="Maslanova I."/>
            <person name="Busse H.-J."/>
            <person name="Stankova E."/>
            <person name="Vrbovska V."/>
            <person name="Kovarovic V."/>
            <person name="Bartak M."/>
            <person name="Svec P."/>
            <person name="Pantucek R."/>
        </authorList>
    </citation>
    <scope>NUCLEOTIDE SEQUENCE [LARGE SCALE GENOMIC DNA]</scope>
    <source>
        <strain evidence="1 2">CCM 8693</strain>
    </source>
</reference>
<evidence type="ECO:0000313" key="1">
    <source>
        <dbReference type="EMBL" id="NHZ39309.1"/>
    </source>
</evidence>